<protein>
    <submittedName>
        <fullName evidence="2">Uncharacterized protein</fullName>
    </submittedName>
</protein>
<name>A0AAU8GUZ6_9VIRU</name>
<feature type="transmembrane region" description="Helical" evidence="1">
    <location>
        <begin position="6"/>
        <end position="22"/>
    </location>
</feature>
<keyword evidence="1" id="KW-1133">Transmembrane helix</keyword>
<dbReference type="EMBL" id="PP931174">
    <property type="protein sequence ID" value="XCH45246.1"/>
    <property type="molecule type" value="Genomic_DNA"/>
</dbReference>
<accession>A0AAU8GUZ6</accession>
<organism evidence="2">
    <name type="scientific">Mammaliicoccus phage MSShimriz1</name>
    <dbReference type="NCBI Taxonomy" id="3230127"/>
    <lineage>
        <taxon>Viruses</taxon>
    </lineage>
</organism>
<proteinExistence type="predicted"/>
<evidence type="ECO:0000313" key="2">
    <source>
        <dbReference type="EMBL" id="XCH45246.1"/>
    </source>
</evidence>
<evidence type="ECO:0000256" key="1">
    <source>
        <dbReference type="SAM" id="Phobius"/>
    </source>
</evidence>
<keyword evidence="1" id="KW-0472">Membrane</keyword>
<keyword evidence="1" id="KW-0812">Transmembrane</keyword>
<reference evidence="2" key="1">
    <citation type="submission" date="2024-06" db="EMBL/GenBank/DDBJ databases">
        <authorList>
            <person name="Ashkenazi R."/>
            <person name="Lipszyc R.R."/>
            <person name="Braunstein R."/>
            <person name="Yerushalmy O."/>
            <person name="Alkalay-Oren S."/>
            <person name="Coppenhagn-Glazer S."/>
            <person name="Hazan R."/>
        </authorList>
    </citation>
    <scope>NUCLEOTIDE SEQUENCE</scope>
</reference>
<sequence length="29" mass="3461">MTASLFFIYYIVYNSIAHNLILKKLKIRS</sequence>